<dbReference type="InParanoid" id="A0A409WMJ3"/>
<dbReference type="OrthoDB" id="10670116at2759"/>
<name>A0A409WMJ3_PSICY</name>
<feature type="compositionally biased region" description="Polar residues" evidence="1">
    <location>
        <begin position="206"/>
        <end position="222"/>
    </location>
</feature>
<sequence>MDPNNYRDEHFDYDDEDYSDIEEEYEPEGPPHGNHPQTPHNRPSPQRETSYFKGSNGFVIDGGEFSSVSGNIYKGSPGPSGSWEHRPAPVPQQSSGSSYFENASNFRITNGTFRTVGGHVFDNSSGSPRSSPASNPWQAGPSPGLRQQTYSQSPIFAGGSAPPFPVHVGTPRPARGTGQGRGTPDNGFRNGSMRRDHQPPLRQHGPQFSTTRTPNGRSQPQLSHERSGSDQSSTLSPSPQPPAPRREQPSISIREDTVGDEEAAAAPSPSASDPGVSVSPRRSPKAPVASSTTAITGQSDTPEPSTSSAPPVSKETSVPISTSMNRPSNTMRADTPSSLPDEDINRPTIPGPAPNREPYPQPVATPQQDDNVASTSVQNSIDVPSEAVNSKKKNPIRRILRNIAKRKS</sequence>
<reference evidence="2 3" key="1">
    <citation type="journal article" date="2018" name="Evol. Lett.">
        <title>Horizontal gene cluster transfer increased hallucinogenic mushroom diversity.</title>
        <authorList>
            <person name="Reynolds H.T."/>
            <person name="Vijayakumar V."/>
            <person name="Gluck-Thaler E."/>
            <person name="Korotkin H.B."/>
            <person name="Matheny P.B."/>
            <person name="Slot J.C."/>
        </authorList>
    </citation>
    <scope>NUCLEOTIDE SEQUENCE [LARGE SCALE GENOMIC DNA]</scope>
    <source>
        <strain evidence="2 3">2631</strain>
    </source>
</reference>
<feature type="compositionally biased region" description="Polar residues" evidence="1">
    <location>
        <begin position="364"/>
        <end position="382"/>
    </location>
</feature>
<dbReference type="Proteomes" id="UP000283269">
    <property type="component" value="Unassembled WGS sequence"/>
</dbReference>
<comment type="caution">
    <text evidence="2">The sequence shown here is derived from an EMBL/GenBank/DDBJ whole genome shotgun (WGS) entry which is preliminary data.</text>
</comment>
<feature type="compositionally biased region" description="Polar residues" evidence="1">
    <location>
        <begin position="35"/>
        <end position="53"/>
    </location>
</feature>
<evidence type="ECO:0000313" key="2">
    <source>
        <dbReference type="EMBL" id="PPQ79738.1"/>
    </source>
</evidence>
<feature type="region of interest" description="Disordered" evidence="1">
    <location>
        <begin position="1"/>
        <end position="394"/>
    </location>
</feature>
<evidence type="ECO:0000313" key="3">
    <source>
        <dbReference type="Proteomes" id="UP000283269"/>
    </source>
</evidence>
<feature type="compositionally biased region" description="Polar residues" evidence="1">
    <location>
        <begin position="289"/>
        <end position="338"/>
    </location>
</feature>
<feature type="compositionally biased region" description="Basic and acidic residues" evidence="1">
    <location>
        <begin position="1"/>
        <end position="10"/>
    </location>
</feature>
<feature type="compositionally biased region" description="Basic and acidic residues" evidence="1">
    <location>
        <begin position="244"/>
        <end position="257"/>
    </location>
</feature>
<organism evidence="2 3">
    <name type="scientific">Psilocybe cyanescens</name>
    <dbReference type="NCBI Taxonomy" id="93625"/>
    <lineage>
        <taxon>Eukaryota</taxon>
        <taxon>Fungi</taxon>
        <taxon>Dikarya</taxon>
        <taxon>Basidiomycota</taxon>
        <taxon>Agaricomycotina</taxon>
        <taxon>Agaricomycetes</taxon>
        <taxon>Agaricomycetidae</taxon>
        <taxon>Agaricales</taxon>
        <taxon>Agaricineae</taxon>
        <taxon>Strophariaceae</taxon>
        <taxon>Psilocybe</taxon>
    </lineage>
</organism>
<dbReference type="AlphaFoldDB" id="A0A409WMJ3"/>
<evidence type="ECO:0000256" key="1">
    <source>
        <dbReference type="SAM" id="MobiDB-lite"/>
    </source>
</evidence>
<dbReference type="EMBL" id="NHYD01003366">
    <property type="protein sequence ID" value="PPQ79738.1"/>
    <property type="molecule type" value="Genomic_DNA"/>
</dbReference>
<proteinExistence type="predicted"/>
<feature type="compositionally biased region" description="Low complexity" evidence="1">
    <location>
        <begin position="124"/>
        <end position="136"/>
    </location>
</feature>
<feature type="compositionally biased region" description="Acidic residues" evidence="1">
    <location>
        <begin position="11"/>
        <end position="27"/>
    </location>
</feature>
<feature type="compositionally biased region" description="Pro residues" evidence="1">
    <location>
        <begin position="349"/>
        <end position="363"/>
    </location>
</feature>
<keyword evidence="3" id="KW-1185">Reference proteome</keyword>
<feature type="compositionally biased region" description="Polar residues" evidence="1">
    <location>
        <begin position="145"/>
        <end position="154"/>
    </location>
</feature>
<accession>A0A409WMJ3</accession>
<feature type="compositionally biased region" description="Polar residues" evidence="1">
    <location>
        <begin position="91"/>
        <end position="113"/>
    </location>
</feature>
<gene>
    <name evidence="2" type="ORF">CVT25_003305</name>
</gene>
<feature type="compositionally biased region" description="Low complexity" evidence="1">
    <location>
        <begin position="264"/>
        <end position="280"/>
    </location>
</feature>
<protein>
    <submittedName>
        <fullName evidence="2">Uncharacterized protein</fullName>
    </submittedName>
</protein>